<proteinExistence type="predicted"/>
<dbReference type="EMBL" id="JAEINH010000002">
    <property type="protein sequence ID" value="MBI9113939.1"/>
    <property type="molecule type" value="Genomic_DNA"/>
</dbReference>
<dbReference type="InterPro" id="IPR008554">
    <property type="entry name" value="Glutaredoxin-like"/>
</dbReference>
<comment type="caution">
    <text evidence="1">The sequence shown here is derived from an EMBL/GenBank/DDBJ whole genome shotgun (WGS) entry which is preliminary data.</text>
</comment>
<evidence type="ECO:0000313" key="1">
    <source>
        <dbReference type="EMBL" id="MBI9113939.1"/>
    </source>
</evidence>
<dbReference type="RefSeq" id="WP_198732504.1">
    <property type="nucleotide sequence ID" value="NZ_JAEINH010000002.1"/>
</dbReference>
<dbReference type="InterPro" id="IPR036249">
    <property type="entry name" value="Thioredoxin-like_sf"/>
</dbReference>
<dbReference type="Pfam" id="PF05768">
    <property type="entry name" value="Glrx-like"/>
    <property type="match status" value="1"/>
</dbReference>
<name>A0A934MCK1_9MICO</name>
<dbReference type="Proteomes" id="UP000602087">
    <property type="component" value="Unassembled WGS sequence"/>
</dbReference>
<dbReference type="SUPFAM" id="SSF52833">
    <property type="entry name" value="Thioredoxin-like"/>
    <property type="match status" value="1"/>
</dbReference>
<gene>
    <name evidence="1" type="ORF">JAV76_02780</name>
</gene>
<evidence type="ECO:0000313" key="2">
    <source>
        <dbReference type="Proteomes" id="UP000602087"/>
    </source>
</evidence>
<organism evidence="1 2">
    <name type="scientific">Sanguibacter suaedae</name>
    <dbReference type="NCBI Taxonomy" id="2795737"/>
    <lineage>
        <taxon>Bacteria</taxon>
        <taxon>Bacillati</taxon>
        <taxon>Actinomycetota</taxon>
        <taxon>Actinomycetes</taxon>
        <taxon>Micrococcales</taxon>
        <taxon>Sanguibacteraceae</taxon>
        <taxon>Sanguibacter</taxon>
    </lineage>
</organism>
<sequence>MNGDGRVVDAEVTEDDATARTVLYSREGCHLCEEALAVVERVCAAVGESWAVVDVDSTQALRERYGEYVPVVEVDGVQQGFWRIDGERLVRALAR</sequence>
<dbReference type="AlphaFoldDB" id="A0A934MCK1"/>
<dbReference type="Gene3D" id="3.40.30.10">
    <property type="entry name" value="Glutaredoxin"/>
    <property type="match status" value="1"/>
</dbReference>
<reference evidence="1" key="1">
    <citation type="submission" date="2020-12" db="EMBL/GenBank/DDBJ databases">
        <title>Sanguibacter suaedae sp. nov., isolated from Suaeda aralocaspica.</title>
        <authorList>
            <person name="Ma Q."/>
        </authorList>
    </citation>
    <scope>NUCLEOTIDE SEQUENCE</scope>
    <source>
        <strain evidence="1">YZGR15</strain>
    </source>
</reference>
<accession>A0A934MCK1</accession>
<protein>
    <submittedName>
        <fullName evidence="1">Glutaredoxin family protein</fullName>
    </submittedName>
</protein>
<keyword evidence="2" id="KW-1185">Reference proteome</keyword>